<evidence type="ECO:0000256" key="2">
    <source>
        <dbReference type="PROSITE-ProRule" id="PRU00335"/>
    </source>
</evidence>
<gene>
    <name evidence="4" type="ORF">K8V00_04510</name>
</gene>
<keyword evidence="1 2" id="KW-0238">DNA-binding</keyword>
<reference evidence="4" key="2">
    <citation type="submission" date="2021-09" db="EMBL/GenBank/DDBJ databases">
        <authorList>
            <person name="Gilroy R."/>
        </authorList>
    </citation>
    <scope>NUCLEOTIDE SEQUENCE</scope>
    <source>
        <strain evidence="4">CHK174-6876</strain>
    </source>
</reference>
<sequence length="181" mass="21172">MDQRVLNTNQRLRKALFLLLDKKPLEKISITELCTQAKVSRGTFYIHYTKVTDVFDDFKLDLAMQVAQALTLNYPDVDTLIDTFNKILFQNLTGFWHLCNNQQHQRLVNDLTSMLFDTLCTGLDIQKNDKEQQIILQFVANGIVNSYVFWLLNQKTTDFETLVQTERKLLHSCLHVMKKIN</sequence>
<dbReference type="AlphaFoldDB" id="A0A921K0A3"/>
<dbReference type="InterPro" id="IPR009057">
    <property type="entry name" value="Homeodomain-like_sf"/>
</dbReference>
<evidence type="ECO:0000313" key="5">
    <source>
        <dbReference type="Proteomes" id="UP000707535"/>
    </source>
</evidence>
<evidence type="ECO:0000313" key="4">
    <source>
        <dbReference type="EMBL" id="HJE96863.1"/>
    </source>
</evidence>
<dbReference type="PANTHER" id="PTHR43479:SF7">
    <property type="entry name" value="TETR-FAMILY TRANSCRIPTIONAL REGULATOR"/>
    <property type="match status" value="1"/>
</dbReference>
<name>A0A921K0A3_9LACO</name>
<dbReference type="InterPro" id="IPR050624">
    <property type="entry name" value="HTH-type_Tx_Regulator"/>
</dbReference>
<proteinExistence type="predicted"/>
<feature type="domain" description="HTH tetR-type" evidence="3">
    <location>
        <begin position="6"/>
        <end position="66"/>
    </location>
</feature>
<evidence type="ECO:0000256" key="1">
    <source>
        <dbReference type="ARBA" id="ARBA00023125"/>
    </source>
</evidence>
<dbReference type="Gene3D" id="1.10.357.10">
    <property type="entry name" value="Tetracycline Repressor, domain 2"/>
    <property type="match status" value="1"/>
</dbReference>
<reference evidence="4" key="1">
    <citation type="journal article" date="2021" name="PeerJ">
        <title>Extensive microbial diversity within the chicken gut microbiome revealed by metagenomics and culture.</title>
        <authorList>
            <person name="Gilroy R."/>
            <person name="Ravi A."/>
            <person name="Getino M."/>
            <person name="Pursley I."/>
            <person name="Horton D.L."/>
            <person name="Alikhan N.F."/>
            <person name="Baker D."/>
            <person name="Gharbi K."/>
            <person name="Hall N."/>
            <person name="Watson M."/>
            <person name="Adriaenssens E.M."/>
            <person name="Foster-Nyarko E."/>
            <person name="Jarju S."/>
            <person name="Secka A."/>
            <person name="Antonio M."/>
            <person name="Oren A."/>
            <person name="Chaudhuri R.R."/>
            <person name="La Ragione R."/>
            <person name="Hildebrand F."/>
            <person name="Pallen M.J."/>
        </authorList>
    </citation>
    <scope>NUCLEOTIDE SEQUENCE</scope>
    <source>
        <strain evidence="4">CHK174-6876</strain>
    </source>
</reference>
<dbReference type="PANTHER" id="PTHR43479">
    <property type="entry name" value="ACREF/ENVCD OPERON REPRESSOR-RELATED"/>
    <property type="match status" value="1"/>
</dbReference>
<protein>
    <submittedName>
        <fullName evidence="4">TetR/AcrR family transcriptional regulator</fullName>
    </submittedName>
</protein>
<feature type="DNA-binding region" description="H-T-H motif" evidence="2">
    <location>
        <begin position="29"/>
        <end position="48"/>
    </location>
</feature>
<organism evidence="4 5">
    <name type="scientific">Ligilactobacillus acidipiscis</name>
    <dbReference type="NCBI Taxonomy" id="89059"/>
    <lineage>
        <taxon>Bacteria</taxon>
        <taxon>Bacillati</taxon>
        <taxon>Bacillota</taxon>
        <taxon>Bacilli</taxon>
        <taxon>Lactobacillales</taxon>
        <taxon>Lactobacillaceae</taxon>
        <taxon>Ligilactobacillus</taxon>
    </lineage>
</organism>
<dbReference type="SUPFAM" id="SSF46689">
    <property type="entry name" value="Homeodomain-like"/>
    <property type="match status" value="1"/>
</dbReference>
<dbReference type="GO" id="GO:0003677">
    <property type="term" value="F:DNA binding"/>
    <property type="evidence" value="ECO:0007669"/>
    <property type="project" value="UniProtKB-UniRule"/>
</dbReference>
<dbReference type="InterPro" id="IPR001647">
    <property type="entry name" value="HTH_TetR"/>
</dbReference>
<dbReference type="EMBL" id="DYXG01000037">
    <property type="protein sequence ID" value="HJE96863.1"/>
    <property type="molecule type" value="Genomic_DNA"/>
</dbReference>
<dbReference type="Proteomes" id="UP000707535">
    <property type="component" value="Unassembled WGS sequence"/>
</dbReference>
<dbReference type="PROSITE" id="PS50977">
    <property type="entry name" value="HTH_TETR_2"/>
    <property type="match status" value="1"/>
</dbReference>
<evidence type="ECO:0000259" key="3">
    <source>
        <dbReference type="PROSITE" id="PS50977"/>
    </source>
</evidence>
<accession>A0A921K0A3</accession>
<comment type="caution">
    <text evidence="4">The sequence shown here is derived from an EMBL/GenBank/DDBJ whole genome shotgun (WGS) entry which is preliminary data.</text>
</comment>